<gene>
    <name evidence="2" type="ORF">KIPB_017270</name>
</gene>
<dbReference type="Pfam" id="PF08773">
    <property type="entry name" value="CathepsinC_exc"/>
    <property type="match status" value="1"/>
</dbReference>
<organism evidence="2 3">
    <name type="scientific">Kipferlia bialata</name>
    <dbReference type="NCBI Taxonomy" id="797122"/>
    <lineage>
        <taxon>Eukaryota</taxon>
        <taxon>Metamonada</taxon>
        <taxon>Carpediemonas-like organisms</taxon>
        <taxon>Kipferlia</taxon>
    </lineage>
</organism>
<dbReference type="SUPFAM" id="SSF75001">
    <property type="entry name" value="Dipeptidyl peptidase I (cathepsin C), exclusion domain"/>
    <property type="match status" value="1"/>
</dbReference>
<proteinExistence type="predicted"/>
<name>A0A9K3GRW8_9EUKA</name>
<dbReference type="InterPro" id="IPR036496">
    <property type="entry name" value="CathepsinC_exc_dom_sf"/>
</dbReference>
<feature type="non-terminal residue" evidence="2">
    <location>
        <position position="1"/>
    </location>
</feature>
<dbReference type="AlphaFoldDB" id="A0A9K3GRW8"/>
<evidence type="ECO:0000313" key="3">
    <source>
        <dbReference type="Proteomes" id="UP000265618"/>
    </source>
</evidence>
<dbReference type="Gene3D" id="2.40.128.80">
    <property type="entry name" value="Cathepsin C, exclusion domain"/>
    <property type="match status" value="1"/>
</dbReference>
<dbReference type="EMBL" id="BDIP01011370">
    <property type="protein sequence ID" value="GIQ93073.1"/>
    <property type="molecule type" value="Genomic_DNA"/>
</dbReference>
<feature type="domain" description="Cathepsin C exclusion" evidence="1">
    <location>
        <begin position="10"/>
        <end position="80"/>
    </location>
</feature>
<protein>
    <recommendedName>
        <fullName evidence="1">Cathepsin C exclusion domain-containing protein</fullName>
    </recommendedName>
</protein>
<dbReference type="InterPro" id="IPR014882">
    <property type="entry name" value="CathepsinC_exc"/>
</dbReference>
<reference evidence="2 3" key="1">
    <citation type="journal article" date="2018" name="PLoS ONE">
        <title>The draft genome of Kipferlia bialata reveals reductive genome evolution in fornicate parasites.</title>
        <authorList>
            <person name="Tanifuji G."/>
            <person name="Takabayashi S."/>
            <person name="Kume K."/>
            <person name="Takagi M."/>
            <person name="Nakayama T."/>
            <person name="Kamikawa R."/>
            <person name="Inagaki Y."/>
            <person name="Hashimoto T."/>
        </authorList>
    </citation>
    <scope>NUCLEOTIDE SEQUENCE [LARGE SCALE GENOMIC DNA]</scope>
    <source>
        <strain evidence="2">NY0173</strain>
    </source>
</reference>
<dbReference type="Proteomes" id="UP000265618">
    <property type="component" value="Unassembled WGS sequence"/>
</dbReference>
<accession>A0A9K3GRW8</accession>
<sequence>MTCTFYKGVDGDDEECTFTLFYDQGFEVRSPTTTLFAYFNYEEQPDGSSVSYCGATLNGRSSYHEAGTTSPKHYGCVYGEQMHAPEPRPLLAK</sequence>
<keyword evidence="3" id="KW-1185">Reference proteome</keyword>
<evidence type="ECO:0000313" key="2">
    <source>
        <dbReference type="EMBL" id="GIQ93073.1"/>
    </source>
</evidence>
<evidence type="ECO:0000259" key="1">
    <source>
        <dbReference type="Pfam" id="PF08773"/>
    </source>
</evidence>
<comment type="caution">
    <text evidence="2">The sequence shown here is derived from an EMBL/GenBank/DDBJ whole genome shotgun (WGS) entry which is preliminary data.</text>
</comment>